<evidence type="ECO:0000256" key="1">
    <source>
        <dbReference type="SAM" id="Phobius"/>
    </source>
</evidence>
<comment type="caution">
    <text evidence="2">The sequence shown here is derived from an EMBL/GenBank/DDBJ whole genome shotgun (WGS) entry which is preliminary data.</text>
</comment>
<keyword evidence="1" id="KW-1133">Transmembrane helix</keyword>
<accession>A0A813CAE0</accession>
<sequence length="591" mass="65731">WNDDDESTKPTLRNVCRFASTASVLFLCSAFSFMANNSANWFESPAASHKHACGLEVPPGHTNNNSAQYHGDGWIWVDLEPYVVEDRPQEVQTNKWEYNEACLNIYTYDIVRAAWAANCSNWCEERFGNFVWNQLCAFGMLPEEISKPMNVLRACQKAIVFRHNVQLTAGQCWLIGMGITLISMAAAAFLFFAEELPPSKFETAEMSDGKLKLAPFISIPGFTRLTEIRFGIVKMVLSLTIDVVSDFVSGLVYLFKGQVFFGAFIMLVVALGNTGDLFGVTAFADAFRSMRLANPAHDLIKRKASELTEASAIVTCAVFFLLKVPAHDIDDRPMLCPFDLFTFLFSLVTNVMGIYEGAEASIQAHVLRLQRDAVEDMDLRYKLFQSRSAEMTIFAVAATIARLSGGLAMAMVLQASETPFVTVRAMLSEGARPAFLAGVVLCCVSMIPKWRRRGFKGSKDVVIAVVNVLRLLMDVMGFLSFAGLNCAAGAYLDDLKKSGGWDNSLPWSDLWFHLSESGIQVDRTSEKSREVLSMQGTQWLLLWTAEITTGFYISRVAAAIVFMVLLKTHVEEAKSELLDGEEYSKLQRLNP</sequence>
<gene>
    <name evidence="2" type="ORF">SNEC2469_LOCUS34341</name>
</gene>
<evidence type="ECO:0000313" key="3">
    <source>
        <dbReference type="Proteomes" id="UP000601435"/>
    </source>
</evidence>
<dbReference type="Proteomes" id="UP000601435">
    <property type="component" value="Unassembled WGS sequence"/>
</dbReference>
<feature type="non-terminal residue" evidence="2">
    <location>
        <position position="1"/>
    </location>
</feature>
<feature type="transmembrane region" description="Helical" evidence="1">
    <location>
        <begin position="471"/>
        <end position="492"/>
    </location>
</feature>
<dbReference type="AlphaFoldDB" id="A0A813CAE0"/>
<reference evidence="2" key="1">
    <citation type="submission" date="2021-02" db="EMBL/GenBank/DDBJ databases">
        <authorList>
            <person name="Dougan E. K."/>
            <person name="Rhodes N."/>
            <person name="Thang M."/>
            <person name="Chan C."/>
        </authorList>
    </citation>
    <scope>NUCLEOTIDE SEQUENCE</scope>
</reference>
<keyword evidence="3" id="KW-1185">Reference proteome</keyword>
<evidence type="ECO:0000313" key="2">
    <source>
        <dbReference type="EMBL" id="CAE7941601.1"/>
    </source>
</evidence>
<feature type="transmembrane region" description="Helical" evidence="1">
    <location>
        <begin position="433"/>
        <end position="450"/>
    </location>
</feature>
<feature type="transmembrane region" description="Helical" evidence="1">
    <location>
        <begin position="391"/>
        <end position="413"/>
    </location>
</feature>
<proteinExistence type="predicted"/>
<organism evidence="2 3">
    <name type="scientific">Symbiodinium necroappetens</name>
    <dbReference type="NCBI Taxonomy" id="1628268"/>
    <lineage>
        <taxon>Eukaryota</taxon>
        <taxon>Sar</taxon>
        <taxon>Alveolata</taxon>
        <taxon>Dinophyceae</taxon>
        <taxon>Suessiales</taxon>
        <taxon>Symbiodiniaceae</taxon>
        <taxon>Symbiodinium</taxon>
    </lineage>
</organism>
<dbReference type="EMBL" id="CAJNJA010094386">
    <property type="protein sequence ID" value="CAE7941601.1"/>
    <property type="molecule type" value="Genomic_DNA"/>
</dbReference>
<feature type="transmembrane region" description="Helical" evidence="1">
    <location>
        <begin position="261"/>
        <end position="287"/>
    </location>
</feature>
<feature type="transmembrane region" description="Helical" evidence="1">
    <location>
        <begin position="540"/>
        <end position="566"/>
    </location>
</feature>
<keyword evidence="1" id="KW-0812">Transmembrane</keyword>
<feature type="transmembrane region" description="Helical" evidence="1">
    <location>
        <begin position="173"/>
        <end position="193"/>
    </location>
</feature>
<protein>
    <submittedName>
        <fullName evidence="2">Uncharacterized protein</fullName>
    </submittedName>
</protein>
<dbReference type="OrthoDB" id="429638at2759"/>
<keyword evidence="1" id="KW-0472">Membrane</keyword>
<name>A0A813CAE0_9DINO</name>